<name>A0ABT1YII9_9BACL</name>
<dbReference type="PROSITE" id="PS52029">
    <property type="entry name" value="LD_TPASE"/>
    <property type="match status" value="1"/>
</dbReference>
<proteinExistence type="predicted"/>
<organism evidence="3 4">
    <name type="scientific">Paenibacillus radicis</name>
    <name type="common">ex Xue et al. 2023</name>
    <dbReference type="NCBI Taxonomy" id="2972489"/>
    <lineage>
        <taxon>Bacteria</taxon>
        <taxon>Bacillati</taxon>
        <taxon>Bacillota</taxon>
        <taxon>Bacilli</taxon>
        <taxon>Bacillales</taxon>
        <taxon>Paenibacillaceae</taxon>
        <taxon>Paenibacillus</taxon>
    </lineage>
</organism>
<evidence type="ECO:0000259" key="2">
    <source>
        <dbReference type="PROSITE" id="PS52029"/>
    </source>
</evidence>
<evidence type="ECO:0000313" key="4">
    <source>
        <dbReference type="Proteomes" id="UP001300012"/>
    </source>
</evidence>
<dbReference type="Proteomes" id="UP001300012">
    <property type="component" value="Unassembled WGS sequence"/>
</dbReference>
<dbReference type="PANTHER" id="PTHR38589">
    <property type="entry name" value="BLR0621 PROTEIN"/>
    <property type="match status" value="1"/>
</dbReference>
<accession>A0ABT1YII9</accession>
<keyword evidence="1" id="KW-0573">Peptidoglycan synthesis</keyword>
<dbReference type="EMBL" id="JANQBD010000012">
    <property type="protein sequence ID" value="MCR8633010.1"/>
    <property type="molecule type" value="Genomic_DNA"/>
</dbReference>
<feature type="domain" description="L,D-TPase catalytic" evidence="2">
    <location>
        <begin position="23"/>
        <end position="199"/>
    </location>
</feature>
<gene>
    <name evidence="3" type="ORF">NV381_17550</name>
</gene>
<feature type="active site" description="Proton donor/acceptor" evidence="1">
    <location>
        <position position="162"/>
    </location>
</feature>
<protein>
    <submittedName>
        <fullName evidence="3">L,D-transpeptidase family protein</fullName>
    </submittedName>
</protein>
<feature type="active site" description="Nucleophile" evidence="1">
    <location>
        <position position="174"/>
    </location>
</feature>
<keyword evidence="4" id="KW-1185">Reference proteome</keyword>
<dbReference type="Pfam" id="PF03734">
    <property type="entry name" value="YkuD"/>
    <property type="match status" value="1"/>
</dbReference>
<sequence>MVHNQRPDMHDPMLGSEQVIVVEPENPGSFHATVKLFEKINGQWFQTMESFPAVIGRNGSTNDKTEGDGKSPKGMYELGESFGTKQAPAGIIIPYHQVTNYDYWIDDQYSDDYNQWMHYEGNPSDHWKSFERLNHRLYTHAIIVKYNMAPIIKGKGSAIFMHQWEGENSPTAGCVAMSYDNLVRLMRAIYPQKHPIIRIG</sequence>
<evidence type="ECO:0000256" key="1">
    <source>
        <dbReference type="PROSITE-ProRule" id="PRU01373"/>
    </source>
</evidence>
<evidence type="ECO:0000313" key="3">
    <source>
        <dbReference type="EMBL" id="MCR8633010.1"/>
    </source>
</evidence>
<dbReference type="RefSeq" id="WP_258214588.1">
    <property type="nucleotide sequence ID" value="NZ_JANQBD010000012.1"/>
</dbReference>
<comment type="pathway">
    <text evidence="1">Cell wall biogenesis; peptidoglycan biosynthesis.</text>
</comment>
<comment type="caution">
    <text evidence="3">The sequence shown here is derived from an EMBL/GenBank/DDBJ whole genome shotgun (WGS) entry which is preliminary data.</text>
</comment>
<reference evidence="3 4" key="1">
    <citation type="submission" date="2022-08" db="EMBL/GenBank/DDBJ databases">
        <title>Paenibacillus endoradicis sp. nov., Paenibacillus radicibacter sp. nov and Paenibacillus pararadicis sp. nov., three cold-adapted plant growth-promoting bacteria isolated from root of Larix gmelinii in Great Khingan.</title>
        <authorList>
            <person name="Xue H."/>
        </authorList>
    </citation>
    <scope>NUCLEOTIDE SEQUENCE [LARGE SCALE GENOMIC DNA]</scope>
    <source>
        <strain evidence="3 4">N5-1-1-5</strain>
    </source>
</reference>
<dbReference type="InterPro" id="IPR005490">
    <property type="entry name" value="LD_TPept_cat_dom"/>
</dbReference>
<keyword evidence="1" id="KW-0961">Cell wall biogenesis/degradation</keyword>
<dbReference type="PANTHER" id="PTHR38589:SF1">
    <property type="entry name" value="BLR0621 PROTEIN"/>
    <property type="match status" value="1"/>
</dbReference>
<keyword evidence="1" id="KW-0133">Cell shape</keyword>